<dbReference type="EMBL" id="AB172664">
    <property type="protein sequence ID" value="BAE89726.1"/>
    <property type="molecule type" value="mRNA"/>
</dbReference>
<name>I7G620_MACFA</name>
<keyword evidence="1" id="KW-1133">Transmembrane helix</keyword>
<keyword evidence="1" id="KW-0472">Membrane</keyword>
<dbReference type="AlphaFoldDB" id="I7G620"/>
<sequence>MFSDESSAQGFILCLSFICVLILNMPASRLYVGKSIFVCFSCSIVSLQ</sequence>
<organism evidence="2">
    <name type="scientific">Macaca fascicularis</name>
    <name type="common">Crab-eating macaque</name>
    <name type="synonym">Cynomolgus monkey</name>
    <dbReference type="NCBI Taxonomy" id="9541"/>
    <lineage>
        <taxon>Eukaryota</taxon>
        <taxon>Metazoa</taxon>
        <taxon>Chordata</taxon>
        <taxon>Craniata</taxon>
        <taxon>Vertebrata</taxon>
        <taxon>Euteleostomi</taxon>
        <taxon>Mammalia</taxon>
        <taxon>Eutheria</taxon>
        <taxon>Euarchontoglires</taxon>
        <taxon>Primates</taxon>
        <taxon>Haplorrhini</taxon>
        <taxon>Catarrhini</taxon>
        <taxon>Cercopithecidae</taxon>
        <taxon>Cercopithecinae</taxon>
        <taxon>Macaca</taxon>
    </lineage>
</organism>
<feature type="transmembrane region" description="Helical" evidence="1">
    <location>
        <begin position="6"/>
        <end position="23"/>
    </location>
</feature>
<accession>I7G620</accession>
<protein>
    <submittedName>
        <fullName evidence="2">Macaca fascicularis brain cDNA clone: QflA-19148, similar to human lipase A, lysosomal acid, cholesterol esterase (Wolmandisease) (LIPA), mRNA, RefSeq: NM_000235.1</fullName>
    </submittedName>
</protein>
<evidence type="ECO:0000313" key="2">
    <source>
        <dbReference type="EMBL" id="BAE89726.1"/>
    </source>
</evidence>
<evidence type="ECO:0000256" key="1">
    <source>
        <dbReference type="SAM" id="Phobius"/>
    </source>
</evidence>
<keyword evidence="1" id="KW-0812">Transmembrane</keyword>
<proteinExistence type="evidence at transcript level"/>
<reference evidence="2" key="1">
    <citation type="journal article" date="2007" name="PLoS Biol.">
        <title>Rate of evolution in brain-expressed genes in humans and other primates.</title>
        <authorList>
            <person name="Wang H.-Y."/>
            <person name="Chien H.-C."/>
            <person name="Osada N."/>
            <person name="Hashimoto K."/>
            <person name="Sugano S."/>
            <person name="Gojobori T."/>
            <person name="Chou C.-K."/>
            <person name="Tsai S.-F."/>
            <person name="Wu C.-I."/>
            <person name="Shen C.-K.J."/>
        </authorList>
    </citation>
    <scope>NUCLEOTIDE SEQUENCE</scope>
</reference>